<dbReference type="EMBL" id="PZZP01000002">
    <property type="protein sequence ID" value="PTM56511.1"/>
    <property type="molecule type" value="Genomic_DNA"/>
</dbReference>
<dbReference type="PANTHER" id="PTHR46018:SF2">
    <property type="entry name" value="ZINC PHOSPHODIESTERASE ELAC PROTEIN 1"/>
    <property type="match status" value="1"/>
</dbReference>
<comment type="subunit">
    <text evidence="1 10">Homodimer.</text>
</comment>
<comment type="function">
    <text evidence="9 10">Zinc phosphodiesterase, which displays some tRNA 3'-processing endonuclease activity. Probably involved in tRNA maturation, by removing a 3'-trailer from precursor tRNA.</text>
</comment>
<gene>
    <name evidence="10" type="primary">rnz</name>
    <name evidence="12" type="ORF">C8J48_2833</name>
</gene>
<comment type="catalytic activity">
    <reaction evidence="10">
        <text>Endonucleolytic cleavage of RNA, removing extra 3' nucleotides from tRNA precursor, generating 3' termini of tRNAs. A 3'-hydroxy group is left at the tRNA terminus and a 5'-phosphoryl group is left at the trailer molecule.</text>
        <dbReference type="EC" id="3.1.26.11"/>
    </reaction>
</comment>
<dbReference type="GO" id="GO:0042781">
    <property type="term" value="F:3'-tRNA processing endoribonuclease activity"/>
    <property type="evidence" value="ECO:0007669"/>
    <property type="project" value="UniProtKB-UniRule"/>
</dbReference>
<feature type="binding site" evidence="10">
    <location>
        <position position="65"/>
    </location>
    <ligand>
        <name>Zn(2+)</name>
        <dbReference type="ChEBI" id="CHEBI:29105"/>
        <label>1</label>
        <note>catalytic</note>
    </ligand>
</feature>
<feature type="binding site" evidence="10">
    <location>
        <position position="67"/>
    </location>
    <ligand>
        <name>Zn(2+)</name>
        <dbReference type="ChEBI" id="CHEBI:29105"/>
        <label>2</label>
        <note>catalytic</note>
    </ligand>
</feature>
<feature type="binding site" evidence="10">
    <location>
        <position position="140"/>
    </location>
    <ligand>
        <name>Zn(2+)</name>
        <dbReference type="ChEBI" id="CHEBI:29105"/>
        <label>1</label>
        <note>catalytic</note>
    </ligand>
</feature>
<feature type="active site" description="Proton acceptor" evidence="10">
    <location>
        <position position="67"/>
    </location>
</feature>
<evidence type="ECO:0000256" key="6">
    <source>
        <dbReference type="ARBA" id="ARBA00022759"/>
    </source>
</evidence>
<evidence type="ECO:0000256" key="5">
    <source>
        <dbReference type="ARBA" id="ARBA00022723"/>
    </source>
</evidence>
<dbReference type="Pfam" id="PF23023">
    <property type="entry name" value="Anti-Pycsar_Apyc1"/>
    <property type="match status" value="1"/>
</dbReference>
<dbReference type="RefSeq" id="WP_107727846.1">
    <property type="nucleotide sequence ID" value="NZ_PZZP01000002.1"/>
</dbReference>
<dbReference type="InterPro" id="IPR013471">
    <property type="entry name" value="RNase_Z/BN"/>
</dbReference>
<dbReference type="CDD" id="cd07717">
    <property type="entry name" value="RNaseZ_ZiPD-like_MBL-fold"/>
    <property type="match status" value="1"/>
</dbReference>
<keyword evidence="13" id="KW-1185">Reference proteome</keyword>
<evidence type="ECO:0000313" key="13">
    <source>
        <dbReference type="Proteomes" id="UP000241639"/>
    </source>
</evidence>
<evidence type="ECO:0000313" key="12">
    <source>
        <dbReference type="EMBL" id="PTM56511.1"/>
    </source>
</evidence>
<dbReference type="FunFam" id="3.60.15.10:FF:000002">
    <property type="entry name" value="Ribonuclease Z"/>
    <property type="match status" value="1"/>
</dbReference>
<evidence type="ECO:0000256" key="8">
    <source>
        <dbReference type="ARBA" id="ARBA00022833"/>
    </source>
</evidence>
<dbReference type="InterPro" id="IPR036866">
    <property type="entry name" value="RibonucZ/Hydroxyglut_hydro"/>
</dbReference>
<keyword evidence="5 10" id="KW-0479">Metal-binding</keyword>
<evidence type="ECO:0000256" key="4">
    <source>
        <dbReference type="ARBA" id="ARBA00022722"/>
    </source>
</evidence>
<dbReference type="SMART" id="SM00849">
    <property type="entry name" value="Lactamase_B"/>
    <property type="match status" value="1"/>
</dbReference>
<evidence type="ECO:0000256" key="7">
    <source>
        <dbReference type="ARBA" id="ARBA00022801"/>
    </source>
</evidence>
<organism evidence="12 13">
    <name type="scientific">Desmospora activa DSM 45169</name>
    <dbReference type="NCBI Taxonomy" id="1121389"/>
    <lineage>
        <taxon>Bacteria</taxon>
        <taxon>Bacillati</taxon>
        <taxon>Bacillota</taxon>
        <taxon>Bacilli</taxon>
        <taxon>Bacillales</taxon>
        <taxon>Thermoactinomycetaceae</taxon>
        <taxon>Desmospora</taxon>
    </lineage>
</organism>
<dbReference type="GO" id="GO:0008270">
    <property type="term" value="F:zinc ion binding"/>
    <property type="evidence" value="ECO:0007669"/>
    <property type="project" value="UniProtKB-UniRule"/>
</dbReference>
<feature type="binding site" evidence="10">
    <location>
        <position position="211"/>
    </location>
    <ligand>
        <name>Zn(2+)</name>
        <dbReference type="ChEBI" id="CHEBI:29105"/>
        <label>1</label>
        <note>catalytic</note>
    </ligand>
</feature>
<sequence>MEITFLGTGGGIPSKERNVASLALQWTERGGRIWLFDCGEGTQHQILQSAVRLPRVDRIFITHLHGDHIFGLPGLLGSRSFQGGDSPLTIHAPEGLRPFVETALQVSGTYLRYPIEWLELREESFTLEQGIQVEVGALSHRVPCYGFRIQEPHRSGRLDVERLQAEGIPPGPLYRQLKMGDRIQLPDGRIVDGRHYRKPDRPGRVVTVLGDTRPVVEAARLAHGADVLIHEATYREGREELAEKHGHSTSVQAARIARQAGVGRLLLTHISSRYSAAESKVLEAEARQQFAATDVMYDGQTVAVTSADGD</sequence>
<keyword evidence="7 10" id="KW-0378">Hydrolase</keyword>
<evidence type="ECO:0000256" key="10">
    <source>
        <dbReference type="HAMAP-Rule" id="MF_01818"/>
    </source>
</evidence>
<dbReference type="NCBIfam" id="NF000801">
    <property type="entry name" value="PRK00055.1-3"/>
    <property type="match status" value="1"/>
</dbReference>
<dbReference type="AlphaFoldDB" id="A0A2T4Z3Q8"/>
<dbReference type="Gene3D" id="3.60.15.10">
    <property type="entry name" value="Ribonuclease Z/Hydroxyacylglutathione hydrolase-like"/>
    <property type="match status" value="1"/>
</dbReference>
<comment type="caution">
    <text evidence="12">The sequence shown here is derived from an EMBL/GenBank/DDBJ whole genome shotgun (WGS) entry which is preliminary data.</text>
</comment>
<evidence type="ECO:0000259" key="11">
    <source>
        <dbReference type="SMART" id="SM00849"/>
    </source>
</evidence>
<reference evidence="12 13" key="1">
    <citation type="submission" date="2018-04" db="EMBL/GenBank/DDBJ databases">
        <title>Genomic Encyclopedia of Archaeal and Bacterial Type Strains, Phase II (KMG-II): from individual species to whole genera.</title>
        <authorList>
            <person name="Goeker M."/>
        </authorList>
    </citation>
    <scope>NUCLEOTIDE SEQUENCE [LARGE SCALE GENOMIC DNA]</scope>
    <source>
        <strain evidence="12 13">DSM 45169</strain>
    </source>
</reference>
<comment type="cofactor">
    <cofactor evidence="10">
        <name>Zn(2+)</name>
        <dbReference type="ChEBI" id="CHEBI:29105"/>
    </cofactor>
    <text evidence="10">Binds 2 Zn(2+) ions.</text>
</comment>
<dbReference type="PANTHER" id="PTHR46018">
    <property type="entry name" value="ZINC PHOSPHODIESTERASE ELAC PROTEIN 1"/>
    <property type="match status" value="1"/>
</dbReference>
<keyword evidence="4 10" id="KW-0540">Nuclease</keyword>
<feature type="domain" description="Metallo-beta-lactamase" evidence="11">
    <location>
        <begin position="19"/>
        <end position="269"/>
    </location>
</feature>
<keyword evidence="3 10" id="KW-0819">tRNA processing</keyword>
<dbReference type="OrthoDB" id="9800940at2"/>
<feature type="binding site" evidence="10">
    <location>
        <position position="68"/>
    </location>
    <ligand>
        <name>Zn(2+)</name>
        <dbReference type="ChEBI" id="CHEBI:29105"/>
        <label>2</label>
        <note>catalytic</note>
    </ligand>
</feature>
<comment type="similarity">
    <text evidence="10">Belongs to the RNase Z family.</text>
</comment>
<keyword evidence="6 10" id="KW-0255">Endonuclease</keyword>
<dbReference type="NCBIfam" id="TIGR02651">
    <property type="entry name" value="RNase_Z"/>
    <property type="match status" value="1"/>
</dbReference>
<evidence type="ECO:0000256" key="1">
    <source>
        <dbReference type="ARBA" id="ARBA00011738"/>
    </source>
</evidence>
<feature type="binding site" evidence="10">
    <location>
        <position position="211"/>
    </location>
    <ligand>
        <name>Zn(2+)</name>
        <dbReference type="ChEBI" id="CHEBI:29105"/>
        <label>2</label>
        <note>catalytic</note>
    </ligand>
</feature>
<dbReference type="SUPFAM" id="SSF56281">
    <property type="entry name" value="Metallo-hydrolase/oxidoreductase"/>
    <property type="match status" value="1"/>
</dbReference>
<dbReference type="Proteomes" id="UP000241639">
    <property type="component" value="Unassembled WGS sequence"/>
</dbReference>
<keyword evidence="8 10" id="KW-0862">Zinc</keyword>
<proteinExistence type="inferred from homology"/>
<dbReference type="GO" id="GO:0042802">
    <property type="term" value="F:identical protein binding"/>
    <property type="evidence" value="ECO:0007669"/>
    <property type="project" value="UniProtKB-ARBA"/>
</dbReference>
<accession>A0A2T4Z3Q8</accession>
<dbReference type="EC" id="3.1.26.11" evidence="2 10"/>
<dbReference type="HAMAP" id="MF_01818">
    <property type="entry name" value="RNase_Z_BN"/>
    <property type="match status" value="1"/>
</dbReference>
<name>A0A2T4Z3Q8_9BACL</name>
<evidence type="ECO:0000256" key="2">
    <source>
        <dbReference type="ARBA" id="ARBA00012477"/>
    </source>
</evidence>
<dbReference type="Pfam" id="PF12706">
    <property type="entry name" value="Lactamase_B_2"/>
    <property type="match status" value="1"/>
</dbReference>
<dbReference type="InterPro" id="IPR001279">
    <property type="entry name" value="Metallo-B-lactamas"/>
</dbReference>
<feature type="binding site" evidence="10">
    <location>
        <position position="269"/>
    </location>
    <ligand>
        <name>Zn(2+)</name>
        <dbReference type="ChEBI" id="CHEBI:29105"/>
        <label>2</label>
        <note>catalytic</note>
    </ligand>
</feature>
<evidence type="ECO:0000256" key="9">
    <source>
        <dbReference type="ARBA" id="ARBA00057812"/>
    </source>
</evidence>
<evidence type="ECO:0000256" key="3">
    <source>
        <dbReference type="ARBA" id="ARBA00022694"/>
    </source>
</evidence>
<feature type="binding site" evidence="10">
    <location>
        <position position="63"/>
    </location>
    <ligand>
        <name>Zn(2+)</name>
        <dbReference type="ChEBI" id="CHEBI:29105"/>
        <label>1</label>
        <note>catalytic</note>
    </ligand>
</feature>
<protein>
    <recommendedName>
        <fullName evidence="2 10">Ribonuclease Z</fullName>
        <shortName evidence="10">RNase Z</shortName>
        <ecNumber evidence="2 10">3.1.26.11</ecNumber>
    </recommendedName>
    <alternativeName>
        <fullName evidence="10">tRNA 3 endonuclease</fullName>
    </alternativeName>
    <alternativeName>
        <fullName evidence="10">tRNase Z</fullName>
    </alternativeName>
</protein>